<proteinExistence type="predicted"/>
<feature type="signal peptide" evidence="2">
    <location>
        <begin position="1"/>
        <end position="18"/>
    </location>
</feature>
<reference evidence="3 4" key="1">
    <citation type="journal article" date="2004" name="Science">
        <title>The Ashbya gossypii genome as a tool for mapping the ancient Saccharomyces cerevisiae genome.</title>
        <authorList>
            <person name="Dietrich F.S."/>
            <person name="Voegeli S."/>
            <person name="Brachat S."/>
            <person name="Lerch A."/>
            <person name="Gates K."/>
            <person name="Steiner S."/>
            <person name="Mohr C."/>
            <person name="Pohlmann R."/>
            <person name="Luedi P."/>
            <person name="Choi S."/>
            <person name="Wing R.A."/>
            <person name="Flavier A."/>
            <person name="Gaffney T.D."/>
            <person name="Philippsen P."/>
        </authorList>
    </citation>
    <scope>NUCLEOTIDE SEQUENCE [LARGE SCALE GENOMIC DNA]</scope>
    <source>
        <strain evidence="4">ATCC 10895 / CBS 109.51 / FGSC 9923 / NRRL Y-1056</strain>
    </source>
</reference>
<dbReference type="OrthoDB" id="10342871at2759"/>
<protein>
    <submittedName>
        <fullName evidence="3">AEL289W-Ap</fullName>
    </submittedName>
</protein>
<keyword evidence="4" id="KW-1185">Reference proteome</keyword>
<reference evidence="4" key="2">
    <citation type="journal article" date="2013" name="G3 (Bethesda)">
        <title>Genomes of Ashbya fungi isolated from insects reveal four mating-type loci, numerous translocations, lack of transposons, and distinct gene duplications.</title>
        <authorList>
            <person name="Dietrich F.S."/>
            <person name="Voegeli S."/>
            <person name="Kuo S."/>
            <person name="Philippsen P."/>
        </authorList>
    </citation>
    <scope>GENOME REANNOTATION</scope>
    <source>
        <strain evidence="4">ATCC 10895 / CBS 109.51 / FGSC 9923 / NRRL Y-1056</strain>
    </source>
</reference>
<accession>D8FGC4</accession>
<dbReference type="AlphaFoldDB" id="D8FGC4"/>
<dbReference type="OMA" id="RESICEC"/>
<dbReference type="KEGG" id="ago:AGOS_AEL289WA"/>
<dbReference type="InParanoid" id="D8FGC4"/>
<dbReference type="EMBL" id="AE016818">
    <property type="protein sequence ID" value="ADJ41767.1"/>
    <property type="molecule type" value="Genomic_DNA"/>
</dbReference>
<gene>
    <name evidence="3" type="ORF">AGOS_AEL289WA</name>
</gene>
<feature type="transmembrane region" description="Helical" evidence="1">
    <location>
        <begin position="216"/>
        <end position="236"/>
    </location>
</feature>
<feature type="chain" id="PRO_5003114173" evidence="2">
    <location>
        <begin position="19"/>
        <end position="309"/>
    </location>
</feature>
<dbReference type="Proteomes" id="UP000000591">
    <property type="component" value="Chromosome V"/>
</dbReference>
<keyword evidence="1" id="KW-0812">Transmembrane</keyword>
<keyword evidence="2" id="KW-0732">Signal</keyword>
<evidence type="ECO:0000256" key="2">
    <source>
        <dbReference type="SAM" id="SignalP"/>
    </source>
</evidence>
<dbReference type="HOGENOM" id="CLU_900078_0_0_1"/>
<dbReference type="GeneID" id="9487575"/>
<evidence type="ECO:0000313" key="4">
    <source>
        <dbReference type="Proteomes" id="UP000000591"/>
    </source>
</evidence>
<dbReference type="RefSeq" id="NP_001342260.1">
    <property type="nucleotide sequence ID" value="NM_001355326.1"/>
</dbReference>
<organism evidence="3 4">
    <name type="scientific">Eremothecium gossypii (strain ATCC 10895 / CBS 109.51 / FGSC 9923 / NRRL Y-1056)</name>
    <name type="common">Yeast</name>
    <name type="synonym">Ashbya gossypii</name>
    <dbReference type="NCBI Taxonomy" id="284811"/>
    <lineage>
        <taxon>Eukaryota</taxon>
        <taxon>Fungi</taxon>
        <taxon>Dikarya</taxon>
        <taxon>Ascomycota</taxon>
        <taxon>Saccharomycotina</taxon>
        <taxon>Saccharomycetes</taxon>
        <taxon>Saccharomycetales</taxon>
        <taxon>Saccharomycetaceae</taxon>
        <taxon>Eremothecium</taxon>
    </lineage>
</organism>
<keyword evidence="1" id="KW-1133">Transmembrane helix</keyword>
<name>D8FGC4_EREGS</name>
<keyword evidence="1" id="KW-0472">Membrane</keyword>
<evidence type="ECO:0000256" key="1">
    <source>
        <dbReference type="SAM" id="Phobius"/>
    </source>
</evidence>
<sequence>MYVLVLLFFLAAGRQAFGQLVDVLDDCPLVYSKLLKLQPNIGGCARGLEECLFGRIMGNTRLCATCLGILDGGEREARCECFQCLLDNFVYGCTRQPCVREAVRGAQRPDAPTSHLRPQRLLPRALLADETLHRQLYSDKYRSVVSVLVDAINSNRGRGNVRCGGSTDGTAGYAMGNWSDAGDDRSSNHSTLDRAATAAEAMNTTYVSRSPSSKGGHAFVVSVAAATLAVFSIFGFSGANSFLRRTTQPHEAPASASSGALTLFGDVDLDYLGDSDIEGEQLEALSVPIPLSGQSSLDMFDALNEARIF</sequence>
<evidence type="ECO:0000313" key="3">
    <source>
        <dbReference type="EMBL" id="ADJ41767.1"/>
    </source>
</evidence>